<dbReference type="GO" id="GO:0008289">
    <property type="term" value="F:lipid binding"/>
    <property type="evidence" value="ECO:0007669"/>
    <property type="project" value="UniProtKB-KW"/>
</dbReference>
<sequence>MDEFIGSWKLTSSCGFEKLMERFGLEYVVRKGILVAKPVIKISEVADSPGTYCIKTTNAFRITEGKFRLQELFLETPLDGQWVLRQCQVGEKVTDVERRIIDKNTMKTPY</sequence>
<dbReference type="Gene3D" id="2.40.128.20">
    <property type="match status" value="1"/>
</dbReference>
<dbReference type="STRING" id="102285.A0A0R3TV03"/>
<proteinExistence type="predicted"/>
<evidence type="ECO:0000313" key="1">
    <source>
        <dbReference type="EMBL" id="VDO10848.1"/>
    </source>
</evidence>
<name>A0A0R3TV03_RODNA</name>
<protein>
    <submittedName>
        <fullName evidence="3">FABP domain-containing protein</fullName>
    </submittedName>
</protein>
<evidence type="ECO:0000313" key="2">
    <source>
        <dbReference type="Proteomes" id="UP000278807"/>
    </source>
</evidence>
<reference evidence="3" key="1">
    <citation type="submission" date="2017-02" db="UniProtKB">
        <authorList>
            <consortium name="WormBaseParasite"/>
        </authorList>
    </citation>
    <scope>IDENTIFICATION</scope>
</reference>
<accession>A0A0R3TV03</accession>
<keyword evidence="2" id="KW-1185">Reference proteome</keyword>
<evidence type="ECO:0000313" key="3">
    <source>
        <dbReference type="WBParaSite" id="HNAJ_0001162101-mRNA-1"/>
    </source>
</evidence>
<dbReference type="WBParaSite" id="HNAJ_0001162101-mRNA-1">
    <property type="protein sequence ID" value="HNAJ_0001162101-mRNA-1"/>
    <property type="gene ID" value="HNAJ_0001162101"/>
</dbReference>
<dbReference type="OrthoDB" id="412780at2759"/>
<dbReference type="AlphaFoldDB" id="A0A0R3TV03"/>
<dbReference type="EMBL" id="UZAE01013671">
    <property type="protein sequence ID" value="VDO10848.1"/>
    <property type="molecule type" value="Genomic_DNA"/>
</dbReference>
<dbReference type="Proteomes" id="UP000278807">
    <property type="component" value="Unassembled WGS sequence"/>
</dbReference>
<gene>
    <name evidence="1" type="ORF">HNAJ_LOCUS11611</name>
</gene>
<reference evidence="1 2" key="2">
    <citation type="submission" date="2018-11" db="EMBL/GenBank/DDBJ databases">
        <authorList>
            <consortium name="Pathogen Informatics"/>
        </authorList>
    </citation>
    <scope>NUCLEOTIDE SEQUENCE [LARGE SCALE GENOMIC DNA]</scope>
</reference>
<dbReference type="InterPro" id="IPR012674">
    <property type="entry name" value="Calycin"/>
</dbReference>
<dbReference type="SUPFAM" id="SSF50814">
    <property type="entry name" value="Lipocalins"/>
    <property type="match status" value="1"/>
</dbReference>
<organism evidence="3">
    <name type="scientific">Rodentolepis nana</name>
    <name type="common">Dwarf tapeworm</name>
    <name type="synonym">Hymenolepis nana</name>
    <dbReference type="NCBI Taxonomy" id="102285"/>
    <lineage>
        <taxon>Eukaryota</taxon>
        <taxon>Metazoa</taxon>
        <taxon>Spiralia</taxon>
        <taxon>Lophotrochozoa</taxon>
        <taxon>Platyhelminthes</taxon>
        <taxon>Cestoda</taxon>
        <taxon>Eucestoda</taxon>
        <taxon>Cyclophyllidea</taxon>
        <taxon>Hymenolepididae</taxon>
        <taxon>Rodentolepis</taxon>
    </lineage>
</organism>